<dbReference type="PANTHER" id="PTHR11091">
    <property type="entry name" value="OXIDOREDUCTASE-RELATED"/>
    <property type="match status" value="1"/>
</dbReference>
<dbReference type="SUPFAM" id="SSF89733">
    <property type="entry name" value="L-sulfolactate dehydrogenase-like"/>
    <property type="match status" value="1"/>
</dbReference>
<dbReference type="InterPro" id="IPR036111">
    <property type="entry name" value="Mal/L-sulfo/L-lacto_DH-like_sf"/>
</dbReference>
<dbReference type="GO" id="GO:0016491">
    <property type="term" value="F:oxidoreductase activity"/>
    <property type="evidence" value="ECO:0007669"/>
    <property type="project" value="UniProtKB-KW"/>
</dbReference>
<name>A0A127MVG2_9PSED</name>
<protein>
    <submittedName>
        <fullName evidence="3">Lactate dehydrogenase</fullName>
    </submittedName>
</protein>
<dbReference type="PANTHER" id="PTHR11091:SF0">
    <property type="entry name" value="MALATE DEHYDROGENASE"/>
    <property type="match status" value="1"/>
</dbReference>
<dbReference type="InterPro" id="IPR043143">
    <property type="entry name" value="Mal/L-sulf/L-lact_DH-like_NADP"/>
</dbReference>
<dbReference type="Gene3D" id="1.10.1530.10">
    <property type="match status" value="1"/>
</dbReference>
<dbReference type="STRING" id="53408.A9C11_12265"/>
<accession>A0A127MVG2</accession>
<evidence type="ECO:0000313" key="4">
    <source>
        <dbReference type="Proteomes" id="UP000077748"/>
    </source>
</evidence>
<reference evidence="3 4" key="1">
    <citation type="submission" date="2016-05" db="EMBL/GenBank/DDBJ databases">
        <title>Genome Sequence of Pseudomonas citronellolis Strain SJTE-3, an Estrogens and Persistent Organic Pollutants degradation strain.</title>
        <authorList>
            <person name="Liang R."/>
        </authorList>
    </citation>
    <scope>NUCLEOTIDE SEQUENCE [LARGE SCALE GENOMIC DNA]</scope>
    <source>
        <strain evidence="3 4">SJTE-3</strain>
    </source>
</reference>
<dbReference type="Gene3D" id="3.30.1370.60">
    <property type="entry name" value="Hypothetical oxidoreductase yiak, domain 2"/>
    <property type="match status" value="1"/>
</dbReference>
<organism evidence="3 4">
    <name type="scientific">Pseudomonas citronellolis</name>
    <dbReference type="NCBI Taxonomy" id="53408"/>
    <lineage>
        <taxon>Bacteria</taxon>
        <taxon>Pseudomonadati</taxon>
        <taxon>Pseudomonadota</taxon>
        <taxon>Gammaproteobacteria</taxon>
        <taxon>Pseudomonadales</taxon>
        <taxon>Pseudomonadaceae</taxon>
        <taxon>Pseudomonas</taxon>
    </lineage>
</organism>
<evidence type="ECO:0000256" key="2">
    <source>
        <dbReference type="ARBA" id="ARBA00023002"/>
    </source>
</evidence>
<gene>
    <name evidence="3" type="ORF">A9C11_12265</name>
</gene>
<dbReference type="InterPro" id="IPR003767">
    <property type="entry name" value="Malate/L-lactate_DH-like"/>
</dbReference>
<dbReference type="GeneID" id="72996769"/>
<sequence>MFLSIQQARELAEAGMRGCGHSAEEARVIADHLIDCELRGLSYGGLPRALSIIERIAASPTPPRPIRIERESAVSAAIDGGDQVGYLVAQRATDLAIAKARDSGVAVVGARQTWYTGMFSYYLEQVTGAGFAGMIAGSGGHIVAPHGGTEKRFGTNPIAFGFPTPTAPMIWDIGTSSVMLAEVLLKLRLGEQLAPGLAFDGQGQPTREPAEALAGAFSVWGGHKGSGLALVVQLLGMLCGAAAAPEGLRDCGFFLLVVDPGLFGEREAFRQRVGEYLESLRATRPLEEGRPVRVPFERSAAERERRLAEGRVEVEEVVYQALVKVAGTGG</sequence>
<evidence type="ECO:0000313" key="3">
    <source>
        <dbReference type="EMBL" id="ANI14715.1"/>
    </source>
</evidence>
<dbReference type="KEGG" id="pcq:PcP3B5_37150"/>
<proteinExistence type="inferred from homology"/>
<dbReference type="Proteomes" id="UP000077748">
    <property type="component" value="Chromosome"/>
</dbReference>
<dbReference type="Pfam" id="PF02615">
    <property type="entry name" value="Ldh_2"/>
    <property type="match status" value="1"/>
</dbReference>
<dbReference type="EMBL" id="CP015878">
    <property type="protein sequence ID" value="ANI14715.1"/>
    <property type="molecule type" value="Genomic_DNA"/>
</dbReference>
<evidence type="ECO:0000256" key="1">
    <source>
        <dbReference type="ARBA" id="ARBA00006056"/>
    </source>
</evidence>
<keyword evidence="2" id="KW-0560">Oxidoreductase</keyword>
<comment type="similarity">
    <text evidence="1">Belongs to the LDH2/MDH2 oxidoreductase family.</text>
</comment>
<dbReference type="InterPro" id="IPR043144">
    <property type="entry name" value="Mal/L-sulf/L-lact_DH-like_ah"/>
</dbReference>
<dbReference type="AlphaFoldDB" id="A0A127MVG2"/>
<dbReference type="RefSeq" id="WP_061562046.1">
    <property type="nucleotide sequence ID" value="NZ_BDGS01000001.1"/>
</dbReference>